<feature type="domain" description="ABC3 transporter permease C-terminal" evidence="7">
    <location>
        <begin position="63"/>
        <end position="175"/>
    </location>
</feature>
<evidence type="ECO:0000313" key="8">
    <source>
        <dbReference type="EMBL" id="OLU45886.1"/>
    </source>
</evidence>
<keyword evidence="3 6" id="KW-0812">Transmembrane</keyword>
<dbReference type="AlphaFoldDB" id="A0A1Q9YLP4"/>
<feature type="transmembrane region" description="Helical" evidence="6">
    <location>
        <begin position="609"/>
        <end position="633"/>
    </location>
</feature>
<organism evidence="8 9">
    <name type="scientific">Faecalibaculum rodentium</name>
    <dbReference type="NCBI Taxonomy" id="1702221"/>
    <lineage>
        <taxon>Bacteria</taxon>
        <taxon>Bacillati</taxon>
        <taxon>Bacillota</taxon>
        <taxon>Erysipelotrichia</taxon>
        <taxon>Erysipelotrichales</taxon>
        <taxon>Erysipelotrichaceae</taxon>
        <taxon>Faecalibaculum</taxon>
    </lineage>
</organism>
<dbReference type="InterPro" id="IPR052536">
    <property type="entry name" value="ABC-4_Integral_Memb_Prot"/>
</dbReference>
<dbReference type="InterPro" id="IPR027022">
    <property type="entry name" value="ABC_permease_BceB-typ"/>
</dbReference>
<sequence>MRLSAKLALSNLRRNRRTTIPFMLTSALCTLMLYLVISLENSAVVSESFGGAQMQMMLGFGELVIVLFTVIFLFYTNSFLMKQRKREFGLFNILGLAKKDIAMVLFVELLICWGVSLVAGIGLGMILDKGMYLLIGRLMNIDLPLEFGISGVAVVQTVLYTGAVYVLLVVYGFFMVNVSSPIELLHAQAEGEKEPKNRWLLALGGLLCLGAGYGLALWVQNPMDAFVLFFLAVILVIVGTYLLFSAGSIALLNMLQKNRRFYYQTSHFISVSGMKYRMKANAASLANICILSTMVLVALSTTICLVMGMDQSVETAYPRETTLSIYSQDGNYLQDFDQALAQSGVQATDVMAYTLFDIPGTVSGDTVSNLGEYGKPDMRLFEFIPVGQYNNAEGTDYTLEPGQVLINPGSDSWGSSLTIGDRTWSVAGTVDGFPPSGLGINMMGNPMLVVLPDEADIAWLQTLVPEEQRNVTNIFAFNSPDPNRDAGVLKDAFEQVTGARPFGDTRQNFALSLQSMYGSFLFVGIFVSILFVMASVLIMYYKQISEGFEDQKRFDIMTRVGLDNRQIRKTIHFQVLAVFFLPLAMAGIHVAFAFPMISKMLALLGMGDITLFMITCLIVFAIFAILYVIVYGLTSRTYYQLVKGMSEETEE</sequence>
<dbReference type="PANTHER" id="PTHR46795:SF3">
    <property type="entry name" value="ABC TRANSPORTER PERMEASE"/>
    <property type="match status" value="1"/>
</dbReference>
<feature type="transmembrane region" description="Helical" evidence="6">
    <location>
        <begin position="285"/>
        <end position="309"/>
    </location>
</feature>
<feature type="transmembrane region" description="Helical" evidence="6">
    <location>
        <begin position="516"/>
        <end position="541"/>
    </location>
</feature>
<protein>
    <recommendedName>
        <fullName evidence="7">ABC3 transporter permease C-terminal domain-containing protein</fullName>
    </recommendedName>
</protein>
<keyword evidence="2 6" id="KW-1003">Cell membrane</keyword>
<evidence type="ECO:0000256" key="3">
    <source>
        <dbReference type="ARBA" id="ARBA00022692"/>
    </source>
</evidence>
<dbReference type="EMBL" id="MPJZ01000042">
    <property type="protein sequence ID" value="OLU45886.1"/>
    <property type="molecule type" value="Genomic_DNA"/>
</dbReference>
<evidence type="ECO:0000259" key="7">
    <source>
        <dbReference type="Pfam" id="PF02687"/>
    </source>
</evidence>
<dbReference type="GO" id="GO:0005886">
    <property type="term" value="C:plasma membrane"/>
    <property type="evidence" value="ECO:0007669"/>
    <property type="project" value="UniProtKB-SubCell"/>
</dbReference>
<evidence type="ECO:0000313" key="9">
    <source>
        <dbReference type="Proteomes" id="UP000186758"/>
    </source>
</evidence>
<gene>
    <name evidence="8" type="ORF">BO223_03800</name>
</gene>
<evidence type="ECO:0000256" key="2">
    <source>
        <dbReference type="ARBA" id="ARBA00022475"/>
    </source>
</evidence>
<accession>A0A1Q9YLP4</accession>
<feature type="transmembrane region" description="Helical" evidence="6">
    <location>
        <begin position="101"/>
        <end position="127"/>
    </location>
</feature>
<dbReference type="RefSeq" id="WP_075884989.1">
    <property type="nucleotide sequence ID" value="NZ_CALFTW010000107.1"/>
</dbReference>
<comment type="subcellular location">
    <subcellularLocation>
        <location evidence="1 6">Cell membrane</location>
        <topology evidence="1 6">Multi-pass membrane protein</topology>
    </subcellularLocation>
</comment>
<comment type="caution">
    <text evidence="8">The sequence shown here is derived from an EMBL/GenBank/DDBJ whole genome shotgun (WGS) entry which is preliminary data.</text>
</comment>
<comment type="similarity">
    <text evidence="6">Belongs to the ABC-4 integral membrane protein family.</text>
</comment>
<keyword evidence="6" id="KW-0813">Transport</keyword>
<feature type="transmembrane region" description="Helical" evidence="6">
    <location>
        <begin position="225"/>
        <end position="252"/>
    </location>
</feature>
<evidence type="ECO:0000256" key="6">
    <source>
        <dbReference type="PIRNR" id="PIRNR018968"/>
    </source>
</evidence>
<evidence type="ECO:0000256" key="5">
    <source>
        <dbReference type="ARBA" id="ARBA00023136"/>
    </source>
</evidence>
<dbReference type="PIRSF" id="PIRSF018968">
    <property type="entry name" value="ABC_permease_BceB"/>
    <property type="match status" value="1"/>
</dbReference>
<feature type="transmembrane region" description="Helical" evidence="6">
    <location>
        <begin position="147"/>
        <end position="178"/>
    </location>
</feature>
<keyword evidence="4 6" id="KW-1133">Transmembrane helix</keyword>
<reference evidence="8 9" key="1">
    <citation type="submission" date="2016-11" db="EMBL/GenBank/DDBJ databases">
        <title>Description of two novel members of the family Erysipelotrichaceae: Ileibacterium lipovorans gen. nov., sp. nov. and Dubosiella newyorkensis, gen. nov., sp. nov.</title>
        <authorList>
            <person name="Cox L.M."/>
            <person name="Sohn J."/>
            <person name="Tyrrell K.L."/>
            <person name="Citron D.M."/>
            <person name="Lawson P.A."/>
            <person name="Patel N.B."/>
            <person name="Iizumi T."/>
            <person name="Perez-Perez G.I."/>
            <person name="Goldstein E.J."/>
            <person name="Blaser M.J."/>
        </authorList>
    </citation>
    <scope>NUCLEOTIDE SEQUENCE [LARGE SCALE GENOMIC DNA]</scope>
    <source>
        <strain evidence="8 9">NYU-BL-K8</strain>
    </source>
</reference>
<dbReference type="Pfam" id="PF02687">
    <property type="entry name" value="FtsX"/>
    <property type="match status" value="1"/>
</dbReference>
<proteinExistence type="inferred from homology"/>
<name>A0A1Q9YLP4_9FIRM</name>
<dbReference type="PANTHER" id="PTHR46795">
    <property type="entry name" value="ABC TRANSPORTER PERMEASE-RELATED-RELATED"/>
    <property type="match status" value="1"/>
</dbReference>
<feature type="transmembrane region" description="Helical" evidence="6">
    <location>
        <begin position="20"/>
        <end position="37"/>
    </location>
</feature>
<evidence type="ECO:0000256" key="1">
    <source>
        <dbReference type="ARBA" id="ARBA00004651"/>
    </source>
</evidence>
<dbReference type="InterPro" id="IPR003838">
    <property type="entry name" value="ABC3_permease_C"/>
</dbReference>
<feature type="transmembrane region" description="Helical" evidence="6">
    <location>
        <begin position="199"/>
        <end position="219"/>
    </location>
</feature>
<keyword evidence="5 6" id="KW-0472">Membrane</keyword>
<dbReference type="Proteomes" id="UP000186758">
    <property type="component" value="Unassembled WGS sequence"/>
</dbReference>
<feature type="transmembrane region" description="Helical" evidence="6">
    <location>
        <begin position="57"/>
        <end position="80"/>
    </location>
</feature>
<dbReference type="GO" id="GO:0055085">
    <property type="term" value="P:transmembrane transport"/>
    <property type="evidence" value="ECO:0007669"/>
    <property type="project" value="UniProtKB-UniRule"/>
</dbReference>
<feature type="transmembrane region" description="Helical" evidence="6">
    <location>
        <begin position="575"/>
        <end position="597"/>
    </location>
</feature>
<evidence type="ECO:0000256" key="4">
    <source>
        <dbReference type="ARBA" id="ARBA00022989"/>
    </source>
</evidence>